<protein>
    <submittedName>
        <fullName evidence="1">Uncharacterized protein</fullName>
    </submittedName>
</protein>
<keyword evidence="2" id="KW-1185">Reference proteome</keyword>
<reference evidence="1 2" key="1">
    <citation type="submission" date="2016-11" db="EMBL/GenBank/DDBJ databases">
        <authorList>
            <person name="Jaros S."/>
            <person name="Januszkiewicz K."/>
            <person name="Wedrychowicz H."/>
        </authorList>
    </citation>
    <scope>NUCLEOTIDE SEQUENCE [LARGE SCALE GENOMIC DNA]</scope>
    <source>
        <strain evidence="1 2">GAS95</strain>
    </source>
</reference>
<sequence>MPVIVIVARAPTRIRTVPLARAAACVLPGFSQSAFALASEYPSAGPSSRR</sequence>
<proteinExistence type="predicted"/>
<dbReference type="AlphaFoldDB" id="A0A1N6FNP5"/>
<dbReference type="Proteomes" id="UP000185151">
    <property type="component" value="Unassembled WGS sequence"/>
</dbReference>
<evidence type="ECO:0000313" key="2">
    <source>
        <dbReference type="Proteomes" id="UP000185151"/>
    </source>
</evidence>
<dbReference type="EMBL" id="FSRU01000001">
    <property type="protein sequence ID" value="SIN96927.1"/>
    <property type="molecule type" value="Genomic_DNA"/>
</dbReference>
<evidence type="ECO:0000313" key="1">
    <source>
        <dbReference type="EMBL" id="SIN96927.1"/>
    </source>
</evidence>
<name>A0A1N6FNP5_9BURK</name>
<accession>A0A1N6FNP5</accession>
<organism evidence="1 2">
    <name type="scientific">Paraburkholderia phenazinium</name>
    <dbReference type="NCBI Taxonomy" id="60549"/>
    <lineage>
        <taxon>Bacteria</taxon>
        <taxon>Pseudomonadati</taxon>
        <taxon>Pseudomonadota</taxon>
        <taxon>Betaproteobacteria</taxon>
        <taxon>Burkholderiales</taxon>
        <taxon>Burkholderiaceae</taxon>
        <taxon>Paraburkholderia</taxon>
    </lineage>
</organism>
<gene>
    <name evidence="1" type="ORF">SAMN05444165_0302</name>
</gene>